<accession>A0A174MUD0</accession>
<gene>
    <name evidence="1" type="ORF">ERS852510_01416</name>
</gene>
<protein>
    <submittedName>
        <fullName evidence="1">Uncharacterized protein</fullName>
    </submittedName>
</protein>
<dbReference type="Proteomes" id="UP000095766">
    <property type="component" value="Unassembled WGS sequence"/>
</dbReference>
<evidence type="ECO:0000313" key="2">
    <source>
        <dbReference type="Proteomes" id="UP000095766"/>
    </source>
</evidence>
<name>A0A174MUD0_BACUN</name>
<reference evidence="1 2" key="1">
    <citation type="submission" date="2015-09" db="EMBL/GenBank/DDBJ databases">
        <authorList>
            <consortium name="Pathogen Informatics"/>
        </authorList>
    </citation>
    <scope>NUCLEOTIDE SEQUENCE [LARGE SCALE GENOMIC DNA]</scope>
    <source>
        <strain evidence="1 2">2789STDY5834898</strain>
    </source>
</reference>
<organism evidence="1 2">
    <name type="scientific">Bacteroides uniformis</name>
    <dbReference type="NCBI Taxonomy" id="820"/>
    <lineage>
        <taxon>Bacteria</taxon>
        <taxon>Pseudomonadati</taxon>
        <taxon>Bacteroidota</taxon>
        <taxon>Bacteroidia</taxon>
        <taxon>Bacteroidales</taxon>
        <taxon>Bacteroidaceae</taxon>
        <taxon>Bacteroides</taxon>
    </lineage>
</organism>
<sequence length="43" mass="5024">MYFISGCKGKSLVLQGNVIHVTEVLQMFLRWLVSDHIRLKYSI</sequence>
<proteinExistence type="predicted"/>
<dbReference type="AlphaFoldDB" id="A0A174MUD0"/>
<evidence type="ECO:0000313" key="1">
    <source>
        <dbReference type="EMBL" id="CUP37309.1"/>
    </source>
</evidence>
<dbReference type="EMBL" id="CZAO01000005">
    <property type="protein sequence ID" value="CUP37309.1"/>
    <property type="molecule type" value="Genomic_DNA"/>
</dbReference>